<evidence type="ECO:0000313" key="2">
    <source>
        <dbReference type="Proteomes" id="UP000002729"/>
    </source>
</evidence>
<dbReference type="RefSeq" id="XP_009042846.1">
    <property type="nucleotide sequence ID" value="XM_009044598.1"/>
</dbReference>
<dbReference type="Proteomes" id="UP000002729">
    <property type="component" value="Unassembled WGS sequence"/>
</dbReference>
<dbReference type="InParanoid" id="F0YR04"/>
<dbReference type="KEGG" id="aaf:AURANDRAFT_68865"/>
<dbReference type="GeneID" id="20227076"/>
<sequence length="427" mass="44981">AARDRDLKLLNKMRPFVILGFCWSLFSVLSIYSETEKAWEASFDDWGDCLLAHWALPKKGQKDACGVSAAWWVLYTHNASVKLWIKHYPAMAKVLPSPHRKRDPVDRVCSAATSMLASVDSSLADGFVLGEILGYGVAPFLAFLDARRGAAAARGFREHLGANRCGLALVRRDLAARGLRPPPRFDAAGDAVAAFRNVSRSLRVRLLVVGAARVRGALGACGGLPAVPACGRGVFFSLLNATGAPLECRWVGPAGVAVDRGPVDRVAALPPPADPASPIVLPTSRRSYGKGVAGHFAHACALGHAFAVGGPGGPPDVAYQIRCTGDAGARRGGARVHAVRVDALGAGAAVAELRGTRFERGLGARALAALAADVGAPLAYSGFFLFEAPTASNAAHLADGAMRLQSLRKLADRAWHDAPEKRPFPLL</sequence>
<organism evidence="2">
    <name type="scientific">Aureococcus anophagefferens</name>
    <name type="common">Harmful bloom alga</name>
    <dbReference type="NCBI Taxonomy" id="44056"/>
    <lineage>
        <taxon>Eukaryota</taxon>
        <taxon>Sar</taxon>
        <taxon>Stramenopiles</taxon>
        <taxon>Ochrophyta</taxon>
        <taxon>Pelagophyceae</taxon>
        <taxon>Pelagomonadales</taxon>
        <taxon>Pelagomonadaceae</taxon>
        <taxon>Aureococcus</taxon>
    </lineage>
</organism>
<evidence type="ECO:0000313" key="1">
    <source>
        <dbReference type="EMBL" id="EGB02455.1"/>
    </source>
</evidence>
<gene>
    <name evidence="1" type="ORF">AURANDRAFT_68865</name>
</gene>
<name>F0YR04_AURAN</name>
<dbReference type="EMBL" id="GL833514">
    <property type="protein sequence ID" value="EGB02455.1"/>
    <property type="molecule type" value="Genomic_DNA"/>
</dbReference>
<dbReference type="AlphaFoldDB" id="F0YR04"/>
<feature type="non-terminal residue" evidence="1">
    <location>
        <position position="1"/>
    </location>
</feature>
<reference evidence="1 2" key="1">
    <citation type="journal article" date="2011" name="Proc. Natl. Acad. Sci. U.S.A.">
        <title>Niche of harmful alga Aureococcus anophagefferens revealed through ecogenomics.</title>
        <authorList>
            <person name="Gobler C.J."/>
            <person name="Berry D.L."/>
            <person name="Dyhrman S.T."/>
            <person name="Wilhelm S.W."/>
            <person name="Salamov A."/>
            <person name="Lobanov A.V."/>
            <person name="Zhang Y."/>
            <person name="Collier J.L."/>
            <person name="Wurch L.L."/>
            <person name="Kustka A.B."/>
            <person name="Dill B.D."/>
            <person name="Shah M."/>
            <person name="VerBerkmoes N.C."/>
            <person name="Kuo A."/>
            <person name="Terry A."/>
            <person name="Pangilinan J."/>
            <person name="Lindquist E.A."/>
            <person name="Lucas S."/>
            <person name="Paulsen I.T."/>
            <person name="Hattenrath-Lehmann T.K."/>
            <person name="Talmage S.C."/>
            <person name="Walker E.A."/>
            <person name="Koch F."/>
            <person name="Burson A.M."/>
            <person name="Marcoval M.A."/>
            <person name="Tang Y.Z."/>
            <person name="Lecleir G.R."/>
            <person name="Coyne K.J."/>
            <person name="Berg G.M."/>
            <person name="Bertrand E.M."/>
            <person name="Saito M.A."/>
            <person name="Gladyshev V.N."/>
            <person name="Grigoriev I.V."/>
        </authorList>
    </citation>
    <scope>NUCLEOTIDE SEQUENCE [LARGE SCALE GENOMIC DNA]</scope>
    <source>
        <strain evidence="2">CCMP 1984</strain>
    </source>
</reference>
<proteinExistence type="predicted"/>
<keyword evidence="2" id="KW-1185">Reference proteome</keyword>
<accession>F0YR04</accession>
<protein>
    <submittedName>
        <fullName evidence="1">Expressed protein</fullName>
    </submittedName>
</protein>